<dbReference type="GO" id="GO:0009307">
    <property type="term" value="P:DNA restriction-modification system"/>
    <property type="evidence" value="ECO:0007669"/>
    <property type="project" value="UniProtKB-KW"/>
</dbReference>
<name>A0A1X9YYE5_9BACT</name>
<keyword evidence="4" id="KW-0680">Restriction system</keyword>
<dbReference type="EC" id="2.1.1.37" evidence="8"/>
<evidence type="ECO:0000256" key="3">
    <source>
        <dbReference type="ARBA" id="ARBA00022691"/>
    </source>
</evidence>
<dbReference type="InterPro" id="IPR018117">
    <property type="entry name" value="C5_DNA_meth_AS"/>
</dbReference>
<dbReference type="KEGG" id="pact:CA264_11770"/>
<evidence type="ECO:0000256" key="1">
    <source>
        <dbReference type="ARBA" id="ARBA00022603"/>
    </source>
</evidence>
<dbReference type="PROSITE" id="PS51679">
    <property type="entry name" value="SAM_MT_C5"/>
    <property type="match status" value="1"/>
</dbReference>
<dbReference type="InterPro" id="IPR001525">
    <property type="entry name" value="C5_MeTfrase"/>
</dbReference>
<keyword evidence="1 6" id="KW-0489">Methyltransferase</keyword>
<gene>
    <name evidence="9" type="ORF">CA264_11770</name>
</gene>
<dbReference type="STRING" id="709015.GCA_000472485_02383"/>
<evidence type="ECO:0000256" key="7">
    <source>
        <dbReference type="RuleBase" id="RU000416"/>
    </source>
</evidence>
<dbReference type="OrthoDB" id="32195at2"/>
<dbReference type="PROSITE" id="PS00094">
    <property type="entry name" value="C5_MTASE_1"/>
    <property type="match status" value="1"/>
</dbReference>
<dbReference type="GO" id="GO:0044027">
    <property type="term" value="P:negative regulation of gene expression via chromosomal CpG island methylation"/>
    <property type="evidence" value="ECO:0007669"/>
    <property type="project" value="TreeGrafter"/>
</dbReference>
<comment type="catalytic activity">
    <reaction evidence="5 8">
        <text>a 2'-deoxycytidine in DNA + S-adenosyl-L-methionine = a 5-methyl-2'-deoxycytidine in DNA + S-adenosyl-L-homocysteine + H(+)</text>
        <dbReference type="Rhea" id="RHEA:13681"/>
        <dbReference type="Rhea" id="RHEA-COMP:11369"/>
        <dbReference type="Rhea" id="RHEA-COMP:11370"/>
        <dbReference type="ChEBI" id="CHEBI:15378"/>
        <dbReference type="ChEBI" id="CHEBI:57856"/>
        <dbReference type="ChEBI" id="CHEBI:59789"/>
        <dbReference type="ChEBI" id="CHEBI:85452"/>
        <dbReference type="ChEBI" id="CHEBI:85454"/>
        <dbReference type="EC" id="2.1.1.37"/>
    </reaction>
</comment>
<proteinExistence type="inferred from homology"/>
<dbReference type="GO" id="GO:0032259">
    <property type="term" value="P:methylation"/>
    <property type="evidence" value="ECO:0007669"/>
    <property type="project" value="UniProtKB-KW"/>
</dbReference>
<keyword evidence="3 6" id="KW-0949">S-adenosyl-L-methionine</keyword>
<organism evidence="9 10">
    <name type="scientific">Pontibacter actiniarum</name>
    <dbReference type="NCBI Taxonomy" id="323450"/>
    <lineage>
        <taxon>Bacteria</taxon>
        <taxon>Pseudomonadati</taxon>
        <taxon>Bacteroidota</taxon>
        <taxon>Cytophagia</taxon>
        <taxon>Cytophagales</taxon>
        <taxon>Hymenobacteraceae</taxon>
        <taxon>Pontibacter</taxon>
    </lineage>
</organism>
<evidence type="ECO:0000256" key="8">
    <source>
        <dbReference type="RuleBase" id="RU000417"/>
    </source>
</evidence>
<reference evidence="10" key="1">
    <citation type="submission" date="2017-05" db="EMBL/GenBank/DDBJ databases">
        <authorList>
            <person name="Ray J."/>
            <person name="Price M."/>
            <person name="Deutschbauer A."/>
        </authorList>
    </citation>
    <scope>NUCLEOTIDE SEQUENCE [LARGE SCALE GENOMIC DNA]</scope>
    <source>
        <strain evidence="10">DSM 19842</strain>
    </source>
</reference>
<evidence type="ECO:0000256" key="6">
    <source>
        <dbReference type="PROSITE-ProRule" id="PRU01016"/>
    </source>
</evidence>
<dbReference type="PRINTS" id="PR00105">
    <property type="entry name" value="C5METTRFRASE"/>
</dbReference>
<evidence type="ECO:0000256" key="4">
    <source>
        <dbReference type="ARBA" id="ARBA00022747"/>
    </source>
</evidence>
<protein>
    <recommendedName>
        <fullName evidence="8">Cytosine-specific methyltransferase</fullName>
        <ecNumber evidence="8">2.1.1.37</ecNumber>
    </recommendedName>
</protein>
<sequence>MDLLVLNENLNTIETEQLHIPASYREKLPLELFTRLNNLYATFRGNHASAHPLLKKYLPETRQEPQGELLFADFFSGAGGLSQGLIYAGFQPAFVNDHNTDALETYYFNHTLPLSRFFKGDIKDLLDNFLIYQHLFEKVKVVAGGPPCQGFSMANRRNFKLDIATAEKRFIEDERNKLYKYFVRLLGIIKPDFFIMENVKGMQKVKRQIEVDIREATDVEYYFTHLRLDAQRFNVPQSRDRYILIGGRDVFTLEQIGTSIKGMERSFSSYKLKDALFGLPAIGTNPVKRRPELEGEVHGFTIRKIPLEQNAFLQEINKGETVTYLFNHKSRYNNENDLEIFRRLPEGANSLHESIQELNNYRNRDHIFKDKYYKLMQDEVCRTITSHMKYDCHMYIHPSQARGLSPREAARIQTFPDCYMFRGALNDWYQQIGNAVPVKLAEVVANQIYEHYR</sequence>
<dbReference type="Gene3D" id="3.40.50.150">
    <property type="entry name" value="Vaccinia Virus protein VP39"/>
    <property type="match status" value="1"/>
</dbReference>
<dbReference type="GO" id="GO:0003677">
    <property type="term" value="F:DNA binding"/>
    <property type="evidence" value="ECO:0007669"/>
    <property type="project" value="TreeGrafter"/>
</dbReference>
<feature type="active site" evidence="6">
    <location>
        <position position="148"/>
    </location>
</feature>
<dbReference type="GO" id="GO:0003886">
    <property type="term" value="F:DNA (cytosine-5-)-methyltransferase activity"/>
    <property type="evidence" value="ECO:0007669"/>
    <property type="project" value="UniProtKB-EC"/>
</dbReference>
<evidence type="ECO:0000256" key="2">
    <source>
        <dbReference type="ARBA" id="ARBA00022679"/>
    </source>
</evidence>
<evidence type="ECO:0000313" key="10">
    <source>
        <dbReference type="Proteomes" id="UP000266292"/>
    </source>
</evidence>
<evidence type="ECO:0000256" key="5">
    <source>
        <dbReference type="ARBA" id="ARBA00047422"/>
    </source>
</evidence>
<dbReference type="Proteomes" id="UP000266292">
    <property type="component" value="Chromosome"/>
</dbReference>
<keyword evidence="2 6" id="KW-0808">Transferase</keyword>
<evidence type="ECO:0000313" key="9">
    <source>
        <dbReference type="EMBL" id="ARS37833.1"/>
    </source>
</evidence>
<keyword evidence="10" id="KW-1185">Reference proteome</keyword>
<dbReference type="AlphaFoldDB" id="A0A1X9YYE5"/>
<dbReference type="REBASE" id="64408">
    <property type="entry name" value="M2.Pac19842ORFDP"/>
</dbReference>
<dbReference type="InterPro" id="IPR031303">
    <property type="entry name" value="C5_meth_CS"/>
</dbReference>
<dbReference type="Pfam" id="PF00145">
    <property type="entry name" value="DNA_methylase"/>
    <property type="match status" value="1"/>
</dbReference>
<dbReference type="InterPro" id="IPR029063">
    <property type="entry name" value="SAM-dependent_MTases_sf"/>
</dbReference>
<dbReference type="PROSITE" id="PS00095">
    <property type="entry name" value="C5_MTASE_2"/>
    <property type="match status" value="1"/>
</dbReference>
<dbReference type="InterPro" id="IPR050390">
    <property type="entry name" value="C5-Methyltransferase"/>
</dbReference>
<dbReference type="Gene3D" id="3.90.120.10">
    <property type="entry name" value="DNA Methylase, subunit A, domain 2"/>
    <property type="match status" value="1"/>
</dbReference>
<dbReference type="PANTHER" id="PTHR10629">
    <property type="entry name" value="CYTOSINE-SPECIFIC METHYLTRANSFERASE"/>
    <property type="match status" value="1"/>
</dbReference>
<dbReference type="EMBL" id="CP021235">
    <property type="protein sequence ID" value="ARS37833.1"/>
    <property type="molecule type" value="Genomic_DNA"/>
</dbReference>
<dbReference type="NCBIfam" id="TIGR00675">
    <property type="entry name" value="dcm"/>
    <property type="match status" value="1"/>
</dbReference>
<accession>A0A1X9YYE5</accession>
<dbReference type="SUPFAM" id="SSF53335">
    <property type="entry name" value="S-adenosyl-L-methionine-dependent methyltransferases"/>
    <property type="match status" value="1"/>
</dbReference>
<dbReference type="PANTHER" id="PTHR10629:SF52">
    <property type="entry name" value="DNA (CYTOSINE-5)-METHYLTRANSFERASE 1"/>
    <property type="match status" value="1"/>
</dbReference>
<comment type="similarity">
    <text evidence="6 7">Belongs to the class I-like SAM-binding methyltransferase superfamily. C5-methyltransferase family.</text>
</comment>